<sequence length="161" mass="19252">MQIFSSCSKMCSIPQFVFYSSQHLPLMKLRLRVQHQYHSHHHLHLRLLHLLLHPLLHYHNPTRPKYLQVHPYCDNLLLTNFLHSGVFYGFSFCLVSSLVFLYWLVFFFSGHYYFLPYVKHQTKLSSLPWKWCLHPHMPYCSRGTRLSFLCTHVWLSSSTGS</sequence>
<feature type="transmembrane region" description="Helical" evidence="1">
    <location>
        <begin position="86"/>
        <end position="115"/>
    </location>
</feature>
<dbReference type="EMBL" id="HBUF01048321">
    <property type="protein sequence ID" value="CAG6620699.1"/>
    <property type="molecule type" value="Transcribed_RNA"/>
</dbReference>
<dbReference type="AlphaFoldDB" id="A0A8D8M517"/>
<dbReference type="EMBL" id="HBUF01048323">
    <property type="protein sequence ID" value="CAG6620711.1"/>
    <property type="molecule type" value="Transcribed_RNA"/>
</dbReference>
<dbReference type="EMBL" id="HBUF01048322">
    <property type="protein sequence ID" value="CAG6620705.1"/>
    <property type="molecule type" value="Transcribed_RNA"/>
</dbReference>
<protein>
    <submittedName>
        <fullName evidence="2">Uncharacterized protein</fullName>
    </submittedName>
</protein>
<dbReference type="EMBL" id="HBUF01048324">
    <property type="protein sequence ID" value="CAG6620717.1"/>
    <property type="molecule type" value="Transcribed_RNA"/>
</dbReference>
<name>A0A8D8M517_9HEMI</name>
<evidence type="ECO:0000256" key="1">
    <source>
        <dbReference type="SAM" id="Phobius"/>
    </source>
</evidence>
<keyword evidence="1" id="KW-0472">Membrane</keyword>
<organism evidence="2">
    <name type="scientific">Cacopsylla melanoneura</name>
    <dbReference type="NCBI Taxonomy" id="428564"/>
    <lineage>
        <taxon>Eukaryota</taxon>
        <taxon>Metazoa</taxon>
        <taxon>Ecdysozoa</taxon>
        <taxon>Arthropoda</taxon>
        <taxon>Hexapoda</taxon>
        <taxon>Insecta</taxon>
        <taxon>Pterygota</taxon>
        <taxon>Neoptera</taxon>
        <taxon>Paraneoptera</taxon>
        <taxon>Hemiptera</taxon>
        <taxon>Sternorrhyncha</taxon>
        <taxon>Psylloidea</taxon>
        <taxon>Psyllidae</taxon>
        <taxon>Psyllinae</taxon>
        <taxon>Cacopsylla</taxon>
    </lineage>
</organism>
<keyword evidence="1" id="KW-0812">Transmembrane</keyword>
<dbReference type="EMBL" id="HBUF01048319">
    <property type="protein sequence ID" value="CAG6620687.1"/>
    <property type="molecule type" value="Transcribed_RNA"/>
</dbReference>
<proteinExistence type="predicted"/>
<accession>A0A8D8M517</accession>
<evidence type="ECO:0000313" key="2">
    <source>
        <dbReference type="EMBL" id="CAG6620711.1"/>
    </source>
</evidence>
<reference evidence="2" key="1">
    <citation type="submission" date="2021-05" db="EMBL/GenBank/DDBJ databases">
        <authorList>
            <person name="Alioto T."/>
            <person name="Alioto T."/>
            <person name="Gomez Garrido J."/>
        </authorList>
    </citation>
    <scope>NUCLEOTIDE SEQUENCE</scope>
</reference>
<dbReference type="EMBL" id="HBUF01048320">
    <property type="protein sequence ID" value="CAG6620693.1"/>
    <property type="molecule type" value="Transcribed_RNA"/>
</dbReference>
<keyword evidence="1" id="KW-1133">Transmembrane helix</keyword>